<name>A0AAJ5VBX6_MICMQ</name>
<evidence type="ECO:0000313" key="2">
    <source>
        <dbReference type="EMBL" id="WEF21373.1"/>
    </source>
</evidence>
<gene>
    <name evidence="2" type="ORF">PWF71_01530</name>
</gene>
<organism evidence="2 3">
    <name type="scientific">Microbacterium maritypicum</name>
    <name type="common">Microbacterium liquefaciens</name>
    <dbReference type="NCBI Taxonomy" id="33918"/>
    <lineage>
        <taxon>Bacteria</taxon>
        <taxon>Bacillati</taxon>
        <taxon>Actinomycetota</taxon>
        <taxon>Actinomycetes</taxon>
        <taxon>Micrococcales</taxon>
        <taxon>Microbacteriaceae</taxon>
        <taxon>Microbacterium</taxon>
    </lineage>
</organism>
<accession>A0AAJ5VBX6</accession>
<feature type="signal peptide" evidence="1">
    <location>
        <begin position="1"/>
        <end position="30"/>
    </location>
</feature>
<feature type="chain" id="PRO_5042496154" description="Lipoprotein" evidence="1">
    <location>
        <begin position="31"/>
        <end position="373"/>
    </location>
</feature>
<protein>
    <recommendedName>
        <fullName evidence="4">Lipoprotein</fullName>
    </recommendedName>
</protein>
<proteinExistence type="predicted"/>
<dbReference type="PROSITE" id="PS51257">
    <property type="entry name" value="PROKAR_LIPOPROTEIN"/>
    <property type="match status" value="1"/>
</dbReference>
<keyword evidence="1" id="KW-0732">Signal</keyword>
<reference evidence="2" key="1">
    <citation type="submission" date="2023-02" db="EMBL/GenBank/DDBJ databases">
        <title>Genome sequence of Microbacterium liquefaciens B1075.</title>
        <authorList>
            <person name="Cao J."/>
            <person name="Li X."/>
        </authorList>
    </citation>
    <scope>NUCLEOTIDE SEQUENCE</scope>
    <source>
        <strain evidence="2">B1075</strain>
    </source>
</reference>
<dbReference type="AlphaFoldDB" id="A0AAJ5VBX6"/>
<dbReference type="Proteomes" id="UP001214756">
    <property type="component" value="Chromosome"/>
</dbReference>
<evidence type="ECO:0000256" key="1">
    <source>
        <dbReference type="SAM" id="SignalP"/>
    </source>
</evidence>
<dbReference type="EMBL" id="CP118606">
    <property type="protein sequence ID" value="WEF21373.1"/>
    <property type="molecule type" value="Genomic_DNA"/>
</dbReference>
<evidence type="ECO:0008006" key="4">
    <source>
        <dbReference type="Google" id="ProtNLM"/>
    </source>
</evidence>
<dbReference type="RefSeq" id="WP_275093379.1">
    <property type="nucleotide sequence ID" value="NZ_CBDRLE010000002.1"/>
</dbReference>
<evidence type="ECO:0000313" key="3">
    <source>
        <dbReference type="Proteomes" id="UP001214756"/>
    </source>
</evidence>
<sequence>MNRRLTWTCVAVAAVLVLTGCTSEPLGASAGEVTAASDTVVFDRSPTRFGDGLVAVRYPSPQSAELTFVVTDGEQQWEARTNPACTGFAVTRVDGEDLLVILDSDAALHDGVIATETTATAFRDDGAVAWGPVSVNGGMSDLGLITVEMLGGALTDEPASGTALSPRTGEAIDLPDTERPAYARGGLLASNTPTGVAVRDAAADGAPLLWKSEPEAPPGTSGPARVAADSTIPAGDVLVLEWPTADGVQFTVHRFDDGTLLATLPGTPAARTLSTPAEDTVFFTTDTPTRRTVIAVSPSLGELWQQEVPSASQPVSATTDSVWFTASSGYIRRDVDAAAFVDDPGPAPALALRSGAVLMATTQATEFALAPPP</sequence>